<organism evidence="8 9">
    <name type="scientific">Reticulomyxa filosa</name>
    <dbReference type="NCBI Taxonomy" id="46433"/>
    <lineage>
        <taxon>Eukaryota</taxon>
        <taxon>Sar</taxon>
        <taxon>Rhizaria</taxon>
        <taxon>Retaria</taxon>
        <taxon>Foraminifera</taxon>
        <taxon>Monothalamids</taxon>
        <taxon>Reticulomyxidae</taxon>
        <taxon>Reticulomyxa</taxon>
    </lineage>
</organism>
<dbReference type="InterPro" id="IPR017105">
    <property type="entry name" value="AP3_complex_dsu"/>
</dbReference>
<keyword evidence="5" id="KW-0653">Protein transport</keyword>
<keyword evidence="6" id="KW-0472">Membrane</keyword>
<evidence type="ECO:0000256" key="7">
    <source>
        <dbReference type="SAM" id="MobiDB-lite"/>
    </source>
</evidence>
<accession>X6N9N2</accession>
<feature type="compositionally biased region" description="Basic residues" evidence="7">
    <location>
        <begin position="192"/>
        <end position="207"/>
    </location>
</feature>
<dbReference type="GO" id="GO:0010008">
    <property type="term" value="C:endosome membrane"/>
    <property type="evidence" value="ECO:0007669"/>
    <property type="project" value="TreeGrafter"/>
</dbReference>
<evidence type="ECO:0000256" key="6">
    <source>
        <dbReference type="ARBA" id="ARBA00023136"/>
    </source>
</evidence>
<evidence type="ECO:0000256" key="1">
    <source>
        <dbReference type="ARBA" id="ARBA00004308"/>
    </source>
</evidence>
<feature type="compositionally biased region" description="Basic residues" evidence="7">
    <location>
        <begin position="302"/>
        <end position="311"/>
    </location>
</feature>
<feature type="compositionally biased region" description="Basic residues" evidence="7">
    <location>
        <begin position="437"/>
        <end position="448"/>
    </location>
</feature>
<sequence length="455" mass="51348">NQVCKDLITGSIQLLQPLASSSHIEVQERATAYIYFLKWLDPILTTSPQNEQKDLVSAFAQVFSSELSPVHPKNQAIAAKKIPSGLSLEDWMGEPWPESEKEEEEEEDDMENLSDADQKDWFPTETKESPKKKLLPNDPFMLQEDGQEDNENKEEERDDQRSKKEETNHTDDGALGSEAKREQRGILPEKSKRSKIGRYSVKKGPKLSKHDIDETKERQPLYIDPLEEAIDWNKPINEVMPHLQPYKQKEEDIIKKYTEEQNAEQTSKKYIVFLCNCNLQFLKVKKKVKVTKTTGKSNKDGKKPKKTKASKNKNAEKDSKKKSKNGNVENLANENPTSTADTNPSGSNTNDLLGIFGDLPVGNAGTNQAQTTDTKPKSKSKASSKASKDASKSAKKKEKNGTTEIFDTLDILNVNDNPSTENKKKSKRVDKDGNKKEKNKKNPKKKKKEASNSDK</sequence>
<dbReference type="GO" id="GO:0006623">
    <property type="term" value="P:protein targeting to vacuole"/>
    <property type="evidence" value="ECO:0007669"/>
    <property type="project" value="TreeGrafter"/>
</dbReference>
<comment type="similarity">
    <text evidence="2">Belongs to the adaptor complexes large subunit family.</text>
</comment>
<feature type="compositionally biased region" description="Polar residues" evidence="7">
    <location>
        <begin position="326"/>
        <end position="351"/>
    </location>
</feature>
<dbReference type="PANTHER" id="PTHR22781:SF12">
    <property type="entry name" value="AP-3 COMPLEX SUBUNIT DELTA-1"/>
    <property type="match status" value="1"/>
</dbReference>
<feature type="region of interest" description="Disordered" evidence="7">
    <location>
        <begin position="290"/>
        <end position="455"/>
    </location>
</feature>
<protein>
    <submittedName>
        <fullName evidence="8">Uncharacterized protein</fullName>
    </submittedName>
</protein>
<evidence type="ECO:0000256" key="5">
    <source>
        <dbReference type="ARBA" id="ARBA00022927"/>
    </source>
</evidence>
<keyword evidence="3" id="KW-0813">Transport</keyword>
<keyword evidence="4" id="KW-0677">Repeat</keyword>
<dbReference type="EMBL" id="ASPP01010739">
    <property type="protein sequence ID" value="ETO22439.1"/>
    <property type="molecule type" value="Genomic_DNA"/>
</dbReference>
<feature type="compositionally biased region" description="Basic and acidic residues" evidence="7">
    <location>
        <begin position="208"/>
        <end position="219"/>
    </location>
</feature>
<dbReference type="Proteomes" id="UP000023152">
    <property type="component" value="Unassembled WGS sequence"/>
</dbReference>
<keyword evidence="9" id="KW-1185">Reference proteome</keyword>
<feature type="compositionally biased region" description="Basic and acidic residues" evidence="7">
    <location>
        <begin position="154"/>
        <end position="191"/>
    </location>
</feature>
<gene>
    <name evidence="8" type="ORF">RFI_14762</name>
</gene>
<dbReference type="AlphaFoldDB" id="X6N9N2"/>
<dbReference type="GO" id="GO:0006896">
    <property type="term" value="P:Golgi to vacuole transport"/>
    <property type="evidence" value="ECO:0007669"/>
    <property type="project" value="TreeGrafter"/>
</dbReference>
<dbReference type="GO" id="GO:0030123">
    <property type="term" value="C:AP-3 adaptor complex"/>
    <property type="evidence" value="ECO:0007669"/>
    <property type="project" value="InterPro"/>
</dbReference>
<reference evidence="8 9" key="1">
    <citation type="journal article" date="2013" name="Curr. Biol.">
        <title>The Genome of the Foraminiferan Reticulomyxa filosa.</title>
        <authorList>
            <person name="Glockner G."/>
            <person name="Hulsmann N."/>
            <person name="Schleicher M."/>
            <person name="Noegel A.A."/>
            <person name="Eichinger L."/>
            <person name="Gallinger C."/>
            <person name="Pawlowski J."/>
            <person name="Sierra R."/>
            <person name="Euteneuer U."/>
            <person name="Pillet L."/>
            <person name="Moustafa A."/>
            <person name="Platzer M."/>
            <person name="Groth M."/>
            <person name="Szafranski K."/>
            <person name="Schliwa M."/>
        </authorList>
    </citation>
    <scope>NUCLEOTIDE SEQUENCE [LARGE SCALE GENOMIC DNA]</scope>
</reference>
<evidence type="ECO:0000256" key="2">
    <source>
        <dbReference type="ARBA" id="ARBA00006613"/>
    </source>
</evidence>
<feature type="compositionally biased region" description="Basic and acidic residues" evidence="7">
    <location>
        <begin position="116"/>
        <end position="131"/>
    </location>
</feature>
<evidence type="ECO:0000256" key="3">
    <source>
        <dbReference type="ARBA" id="ARBA00022448"/>
    </source>
</evidence>
<evidence type="ECO:0000256" key="4">
    <source>
        <dbReference type="ARBA" id="ARBA00022737"/>
    </source>
</evidence>
<feature type="non-terminal residue" evidence="8">
    <location>
        <position position="1"/>
    </location>
</feature>
<proteinExistence type="inferred from homology"/>
<name>X6N9N2_RETFI</name>
<feature type="compositionally biased region" description="Polar residues" evidence="7">
    <location>
        <begin position="364"/>
        <end position="373"/>
    </location>
</feature>
<dbReference type="PANTHER" id="PTHR22781">
    <property type="entry name" value="DELTA ADAPTIN-RELATED"/>
    <property type="match status" value="1"/>
</dbReference>
<evidence type="ECO:0000313" key="8">
    <source>
        <dbReference type="EMBL" id="ETO22439.1"/>
    </source>
</evidence>
<feature type="region of interest" description="Disordered" evidence="7">
    <location>
        <begin position="88"/>
        <end position="219"/>
    </location>
</feature>
<comment type="caution">
    <text evidence="8">The sequence shown here is derived from an EMBL/GenBank/DDBJ whole genome shotgun (WGS) entry which is preliminary data.</text>
</comment>
<evidence type="ECO:0000313" key="9">
    <source>
        <dbReference type="Proteomes" id="UP000023152"/>
    </source>
</evidence>
<comment type="subcellular location">
    <subcellularLocation>
        <location evidence="1">Endomembrane system</location>
    </subcellularLocation>
</comment>
<feature type="compositionally biased region" description="Acidic residues" evidence="7">
    <location>
        <begin position="100"/>
        <end position="114"/>
    </location>
</feature>